<protein>
    <submittedName>
        <fullName evidence="12">Galactosylceramide sulfotransferase-like isoform X1</fullName>
    </submittedName>
</protein>
<dbReference type="GO" id="GO:0009247">
    <property type="term" value="P:glycolipid biosynthetic process"/>
    <property type="evidence" value="ECO:0007669"/>
    <property type="project" value="InterPro"/>
</dbReference>
<dbReference type="PANTHER" id="PTHR14647:SF87">
    <property type="entry name" value="PUTATIVE-RELATED"/>
    <property type="match status" value="1"/>
</dbReference>
<gene>
    <name evidence="12" type="primary">LOC109478713</name>
</gene>
<keyword evidence="8 10" id="KW-0472">Membrane</keyword>
<evidence type="ECO:0000256" key="8">
    <source>
        <dbReference type="ARBA" id="ARBA00023136"/>
    </source>
</evidence>
<evidence type="ECO:0000256" key="4">
    <source>
        <dbReference type="ARBA" id="ARBA00022692"/>
    </source>
</evidence>
<evidence type="ECO:0000256" key="10">
    <source>
        <dbReference type="SAM" id="Phobius"/>
    </source>
</evidence>
<reference evidence="12" key="1">
    <citation type="submission" date="2025-08" db="UniProtKB">
        <authorList>
            <consortium name="RefSeq"/>
        </authorList>
    </citation>
    <scope>IDENTIFICATION</scope>
    <source>
        <tissue evidence="12">Gonad</tissue>
    </source>
</reference>
<keyword evidence="5" id="KW-0735">Signal-anchor</keyword>
<keyword evidence="6 10" id="KW-1133">Transmembrane helix</keyword>
<evidence type="ECO:0000256" key="5">
    <source>
        <dbReference type="ARBA" id="ARBA00022968"/>
    </source>
</evidence>
<name>A0A6P5A2J3_BRABE</name>
<evidence type="ECO:0000256" key="3">
    <source>
        <dbReference type="ARBA" id="ARBA00022679"/>
    </source>
</evidence>
<dbReference type="GO" id="GO:0001733">
    <property type="term" value="F:galactosylceramide sulfotransferase activity"/>
    <property type="evidence" value="ECO:0007669"/>
    <property type="project" value="InterPro"/>
</dbReference>
<dbReference type="GO" id="GO:0000139">
    <property type="term" value="C:Golgi membrane"/>
    <property type="evidence" value="ECO:0007669"/>
    <property type="project" value="UniProtKB-SubCell"/>
</dbReference>
<dbReference type="Gene3D" id="3.40.50.300">
    <property type="entry name" value="P-loop containing nucleotide triphosphate hydrolases"/>
    <property type="match status" value="1"/>
</dbReference>
<dbReference type="OrthoDB" id="10042745at2759"/>
<evidence type="ECO:0000256" key="7">
    <source>
        <dbReference type="ARBA" id="ARBA00023034"/>
    </source>
</evidence>
<dbReference type="InterPro" id="IPR009729">
    <property type="entry name" value="Gal-3-0_sulfotransfrase"/>
</dbReference>
<dbReference type="RefSeq" id="XP_019635981.1">
    <property type="nucleotide sequence ID" value="XM_019780422.1"/>
</dbReference>
<dbReference type="GeneID" id="109478713"/>
<evidence type="ECO:0000313" key="11">
    <source>
        <dbReference type="Proteomes" id="UP000515135"/>
    </source>
</evidence>
<accession>A0A6P5A2J3</accession>
<comment type="similarity">
    <text evidence="2">Belongs to the galactose-3-O-sulfotransferase family.</text>
</comment>
<dbReference type="SUPFAM" id="SSF52540">
    <property type="entry name" value="P-loop containing nucleoside triphosphate hydrolases"/>
    <property type="match status" value="1"/>
</dbReference>
<dbReference type="Pfam" id="PF06990">
    <property type="entry name" value="Gal-3-0_sulfotr"/>
    <property type="match status" value="1"/>
</dbReference>
<keyword evidence="3" id="KW-0808">Transferase</keyword>
<dbReference type="KEGG" id="bbel:109478713"/>
<dbReference type="InterPro" id="IPR027417">
    <property type="entry name" value="P-loop_NTPase"/>
</dbReference>
<keyword evidence="4 10" id="KW-0812">Transmembrane</keyword>
<keyword evidence="9" id="KW-0325">Glycoprotein</keyword>
<proteinExistence type="inferred from homology"/>
<evidence type="ECO:0000256" key="1">
    <source>
        <dbReference type="ARBA" id="ARBA00004323"/>
    </source>
</evidence>
<evidence type="ECO:0000256" key="2">
    <source>
        <dbReference type="ARBA" id="ARBA00008124"/>
    </source>
</evidence>
<keyword evidence="7" id="KW-0333">Golgi apparatus</keyword>
<organism evidence="11 12">
    <name type="scientific">Branchiostoma belcheri</name>
    <name type="common">Amphioxus</name>
    <dbReference type="NCBI Taxonomy" id="7741"/>
    <lineage>
        <taxon>Eukaryota</taxon>
        <taxon>Metazoa</taxon>
        <taxon>Chordata</taxon>
        <taxon>Cephalochordata</taxon>
        <taxon>Leptocardii</taxon>
        <taxon>Amphioxiformes</taxon>
        <taxon>Branchiostomatidae</taxon>
        <taxon>Branchiostoma</taxon>
    </lineage>
</organism>
<dbReference type="PANTHER" id="PTHR14647">
    <property type="entry name" value="GALACTOSE-3-O-SULFOTRANSFERASE"/>
    <property type="match status" value="1"/>
</dbReference>
<keyword evidence="11" id="KW-1185">Reference proteome</keyword>
<evidence type="ECO:0000313" key="12">
    <source>
        <dbReference type="RefSeq" id="XP_019635981.1"/>
    </source>
</evidence>
<sequence>MAAVQVKYRPVGVLAVLILLSTLVVISLKSNRKTREWKNDLQPTRGALRTVPDCPGYCACLRYKDPGCTEKINLVFIRTDRTGSAALASMFHRFGHERKLEFVLPRGGEDDLCLGWPGPVQLKHYRPRHTHHFNLLVERTVYDKRALHGVFPHGASYVTVLREPWAQFKSAFHHYRVGTVVGIQGDDPIAEFLQRAQLYDDVFTSPAAGSQRPEVPDGVSVTRNPMAQDLGLSERSWYNVTAIKQHIKTLEEDFLLVMITEHLQESLVLLKRLMCWRLQDILYWPHQYTDYPLRLDNNSDSQHKHREWSLADHMLYEHFNKTLQHKISKQGEDFHMEVDHYTRVLRSVLEYCQSDQKTYMVVAASPWNQEFVLSRDFCRRVRMNTQQYLNVFKTSYQNLWPGTQ</sequence>
<dbReference type="AlphaFoldDB" id="A0A6P5A2J3"/>
<dbReference type="Proteomes" id="UP000515135">
    <property type="component" value="Unplaced"/>
</dbReference>
<evidence type="ECO:0000256" key="6">
    <source>
        <dbReference type="ARBA" id="ARBA00022989"/>
    </source>
</evidence>
<evidence type="ECO:0000256" key="9">
    <source>
        <dbReference type="ARBA" id="ARBA00023180"/>
    </source>
</evidence>
<comment type="subcellular location">
    <subcellularLocation>
        <location evidence="1">Golgi apparatus membrane</location>
        <topology evidence="1">Single-pass type II membrane protein</topology>
    </subcellularLocation>
</comment>
<feature type="transmembrane region" description="Helical" evidence="10">
    <location>
        <begin position="12"/>
        <end position="28"/>
    </location>
</feature>